<feature type="compositionally biased region" description="Polar residues" evidence="2">
    <location>
        <begin position="530"/>
        <end position="547"/>
    </location>
</feature>
<feature type="compositionally biased region" description="Low complexity" evidence="2">
    <location>
        <begin position="678"/>
        <end position="692"/>
    </location>
</feature>
<feature type="compositionally biased region" description="Basic and acidic residues" evidence="2">
    <location>
        <begin position="330"/>
        <end position="344"/>
    </location>
</feature>
<feature type="region of interest" description="Disordered" evidence="2">
    <location>
        <begin position="832"/>
        <end position="915"/>
    </location>
</feature>
<feature type="compositionally biased region" description="Polar residues" evidence="2">
    <location>
        <begin position="267"/>
        <end position="278"/>
    </location>
</feature>
<feature type="coiled-coil region" evidence="1">
    <location>
        <begin position="976"/>
        <end position="1036"/>
    </location>
</feature>
<feature type="compositionally biased region" description="Polar residues" evidence="2">
    <location>
        <begin position="582"/>
        <end position="591"/>
    </location>
</feature>
<feature type="region of interest" description="Disordered" evidence="2">
    <location>
        <begin position="161"/>
        <end position="278"/>
    </location>
</feature>
<name>A0AAV8WBX5_9CUCU</name>
<feature type="compositionally biased region" description="Low complexity" evidence="2">
    <location>
        <begin position="163"/>
        <end position="173"/>
    </location>
</feature>
<feature type="region of interest" description="Disordered" evidence="2">
    <location>
        <begin position="1283"/>
        <end position="1305"/>
    </location>
</feature>
<feature type="compositionally biased region" description="Basic and acidic residues" evidence="2">
    <location>
        <begin position="1126"/>
        <end position="1171"/>
    </location>
</feature>
<dbReference type="Gene3D" id="3.30.160.60">
    <property type="entry name" value="Classic Zinc Finger"/>
    <property type="match status" value="1"/>
</dbReference>
<feature type="compositionally biased region" description="Basic and acidic residues" evidence="2">
    <location>
        <begin position="1285"/>
        <end position="1298"/>
    </location>
</feature>
<feature type="compositionally biased region" description="Polar residues" evidence="2">
    <location>
        <begin position="561"/>
        <end position="575"/>
    </location>
</feature>
<feature type="region of interest" description="Disordered" evidence="2">
    <location>
        <begin position="671"/>
        <end position="699"/>
    </location>
</feature>
<dbReference type="InterPro" id="IPR013087">
    <property type="entry name" value="Znf_C2H2_type"/>
</dbReference>
<dbReference type="Pfam" id="PF16501">
    <property type="entry name" value="SCAPER_N"/>
    <property type="match status" value="1"/>
</dbReference>
<keyword evidence="6" id="KW-1185">Reference proteome</keyword>
<dbReference type="PANTHER" id="PTHR31434:SF2">
    <property type="entry name" value="S PHASE CYCLIN A-ASSOCIATED PROTEIN IN THE ENDOPLASMIC RETICULUM"/>
    <property type="match status" value="1"/>
</dbReference>
<evidence type="ECO:0000256" key="2">
    <source>
        <dbReference type="SAM" id="MobiDB-lite"/>
    </source>
</evidence>
<dbReference type="InterPro" id="IPR032446">
    <property type="entry name" value="SCAPER_N"/>
</dbReference>
<feature type="region of interest" description="Disordered" evidence="2">
    <location>
        <begin position="441"/>
        <end position="463"/>
    </location>
</feature>
<comment type="caution">
    <text evidence="5">The sequence shown here is derived from an EMBL/GenBank/DDBJ whole genome shotgun (WGS) entry which is preliminary data.</text>
</comment>
<proteinExistence type="predicted"/>
<dbReference type="Proteomes" id="UP001159042">
    <property type="component" value="Unassembled WGS sequence"/>
</dbReference>
<feature type="region of interest" description="Disordered" evidence="2">
    <location>
        <begin position="501"/>
        <end position="637"/>
    </location>
</feature>
<accession>A0AAV8WBX5</accession>
<gene>
    <name evidence="5" type="ORF">NQ315_006865</name>
</gene>
<evidence type="ECO:0000313" key="5">
    <source>
        <dbReference type="EMBL" id="KAJ8924084.1"/>
    </source>
</evidence>
<keyword evidence="1" id="KW-0175">Coiled coil</keyword>
<feature type="region of interest" description="Disordered" evidence="2">
    <location>
        <begin position="1126"/>
        <end position="1197"/>
    </location>
</feature>
<evidence type="ECO:0008006" key="7">
    <source>
        <dbReference type="Google" id="ProtNLM"/>
    </source>
</evidence>
<feature type="compositionally biased region" description="Basic and acidic residues" evidence="2">
    <location>
        <begin position="1178"/>
        <end position="1197"/>
    </location>
</feature>
<feature type="domain" description="C2H2-type" evidence="3">
    <location>
        <begin position="1230"/>
        <end position="1253"/>
    </location>
</feature>
<dbReference type="PANTHER" id="PTHR31434">
    <property type="entry name" value="S PHASE CYCLIN A-ASSOCIATED PROTEIN IN THE ENDOPLASMIC RETICULUM"/>
    <property type="match status" value="1"/>
</dbReference>
<feature type="region of interest" description="Disordered" evidence="2">
    <location>
        <begin position="304"/>
        <end position="402"/>
    </location>
</feature>
<evidence type="ECO:0000313" key="6">
    <source>
        <dbReference type="Proteomes" id="UP001159042"/>
    </source>
</evidence>
<feature type="region of interest" description="Disordered" evidence="2">
    <location>
        <begin position="1085"/>
        <end position="1104"/>
    </location>
</feature>
<dbReference type="InterPro" id="IPR036236">
    <property type="entry name" value="Znf_C2H2_sf"/>
</dbReference>
<feature type="compositionally biased region" description="Basic and acidic residues" evidence="2">
    <location>
        <begin position="304"/>
        <end position="318"/>
    </location>
</feature>
<feature type="compositionally biased region" description="Basic and acidic residues" evidence="2">
    <location>
        <begin position="356"/>
        <end position="370"/>
    </location>
</feature>
<dbReference type="SUPFAM" id="SSF57667">
    <property type="entry name" value="beta-beta-alpha zinc fingers"/>
    <property type="match status" value="1"/>
</dbReference>
<sequence>MEQVRLLVQEQGREARNLLAFNISADNSSFRGKVARKPPCPPRHLEPAQEIKPPNIRGRTGARVRSASTGRDKRSELRARYWALLFGNLQRSIAEIYNTVETHESLTECQEVLLVLENYLRDFTALADWFRIKWDYENTPALQRPTSLAWDICKTNLTKTCKSGKSSPSLGSGRNSPNVSGKISPRVLIPKSKTCTSCPTSPLPSIDQPILEGKPLEPPPVSETESSDTKPYEQPDKNDTVTNKDAEFTEHKFVADSIEMQDDKIENGQQNKAEETSLSPVVEAKVAETNTNTAVKVQGKLDATKKKADVSKSNEVKTKISQRTPTKIGTKKDAKPFLKSKPLEQNKTVTTKLFRKSNEDIKSVGKETHSSNESVIQNKSIKPGSEEINKTHPESDENINYGVKKSAGEEELVVKSCDGALENGDLEQKKQNLDLNLEVKPSPAPLNLNQDCKNVDSPSEDQRTYDILRKFGVQSAEKSTCTDDDFPKLPVKKTNVMKVNQECQTDDKENDKKSLSPTKVPKNELGKQSRPVTTSRPAYSTALTKSASAKIVPPKPKPEVRSTTVVSARTCTLPRTTKPFLTKNSAASTDKNALARSKTVSDMKTAPKTNNYNTPTRQKPFQKSYPPKTVPPKPCTRPVLLEKSKTTLTKEHLTKSLSLDEYASSVETLVNQERTPDSSNITNSSNSIASSSETLNNENVRNEVADGWLTVKSRSRFKNSNSKPRRSDTALSWATRFHQVSATASLPALALLPENTDSTKPQKSIDKSVKENINSLKSLKNNSDMGKTHLQRSHTTLSKLNANRNSVQEKNKTNLHIKKAAEKLGLEQKKMMDVDSETDDETKIRDMQDEIDTEEEHRKKAKQLSEEEDRLTKEIEQLQCLEIEVDTETDGTETDGDELQGDNDEDGECTVPHVDDDSEMSLEARYEPMLAEMSWSERIDTLAALEALNARHPGRAHELHQKLSNPARRRSLAETIRKYQVKQAKAQQRRQDLQHEKAQKLQALWARVEDVKAAKLQLIEEKRKRMEMRLQKAAQNRKKHIKGIIKKAHDEEEKLKEIAFINELEAQNKRHDFLQSCREQRGRIQGIQEDRRKRQEEKAAKEAAVEERRKALERERLERLDRLQDERRQRDERIGQQQQQRERERQELAREKARDREARNTERLSALHEKQLASTQELQKRIEQKQEESKRRHDENMEQIRQKALELSIHRCQNDDNEAPNMVPYPTQKWCTVCNVLIKSEVYLMSHLRGRMHQEAVNQANPDFNNLTSIDVEQYNLKQIVEAPAGKEDPKETAAKERSRSHRKRCKKIRQRMAVKAAEYETGYKPSVPDGTNKRSLNRSINTIGSITNQASQGLSPASSSQLDRILNELTRLLSKGNGNDLLVFQSVGGFAVLGKLLAFGQDGNASISVKTLIICCNLWQTASKGQNGQKNCEYVILSNRLTPVIDLLNARLQELENCEDTLPSEPLCTALMQLLATVLGNTPKETPANRVQDIIR</sequence>
<protein>
    <recommendedName>
        <fullName evidence="7">S phase cyclin A-associated protein in the endoplasmic reticulum</fullName>
    </recommendedName>
</protein>
<evidence type="ECO:0000259" key="4">
    <source>
        <dbReference type="Pfam" id="PF16501"/>
    </source>
</evidence>
<feature type="compositionally biased region" description="Polar residues" evidence="2">
    <location>
        <begin position="598"/>
        <end position="621"/>
    </location>
</feature>
<evidence type="ECO:0000259" key="3">
    <source>
        <dbReference type="Pfam" id="PF12874"/>
    </source>
</evidence>
<feature type="domain" description="S phase cyclin A-associated protein in the endoplasmic reticulum N-terminal" evidence="4">
    <location>
        <begin position="68"/>
        <end position="162"/>
    </location>
</feature>
<feature type="compositionally biased region" description="Basic and acidic residues" evidence="2">
    <location>
        <begin position="227"/>
        <end position="254"/>
    </location>
</feature>
<feature type="compositionally biased region" description="Polar residues" evidence="2">
    <location>
        <begin position="371"/>
        <end position="380"/>
    </location>
</feature>
<feature type="compositionally biased region" description="Acidic residues" evidence="2">
    <location>
        <begin position="883"/>
        <end position="908"/>
    </location>
</feature>
<dbReference type="Pfam" id="PF12874">
    <property type="entry name" value="zf-met"/>
    <property type="match status" value="1"/>
</dbReference>
<feature type="compositionally biased region" description="Basic and acidic residues" evidence="2">
    <location>
        <begin position="384"/>
        <end position="395"/>
    </location>
</feature>
<reference evidence="5 6" key="1">
    <citation type="journal article" date="2023" name="Insect Mol. Biol.">
        <title>Genome sequencing provides insights into the evolution of gene families encoding plant cell wall-degrading enzymes in longhorned beetles.</title>
        <authorList>
            <person name="Shin N.R."/>
            <person name="Okamura Y."/>
            <person name="Kirsch R."/>
            <person name="Pauchet Y."/>
        </authorList>
    </citation>
    <scope>NUCLEOTIDE SEQUENCE [LARGE SCALE GENOMIC DNA]</scope>
    <source>
        <strain evidence="5">EAD_L_NR</strain>
    </source>
</reference>
<dbReference type="EMBL" id="JANEYG010000003">
    <property type="protein sequence ID" value="KAJ8924084.1"/>
    <property type="molecule type" value="Genomic_DNA"/>
</dbReference>
<feature type="compositionally biased region" description="Basic and acidic residues" evidence="2">
    <location>
        <begin position="505"/>
        <end position="514"/>
    </location>
</feature>
<feature type="region of interest" description="Disordered" evidence="2">
    <location>
        <begin position="32"/>
        <end position="70"/>
    </location>
</feature>
<organism evidence="5 6">
    <name type="scientific">Exocentrus adspersus</name>
    <dbReference type="NCBI Taxonomy" id="1586481"/>
    <lineage>
        <taxon>Eukaryota</taxon>
        <taxon>Metazoa</taxon>
        <taxon>Ecdysozoa</taxon>
        <taxon>Arthropoda</taxon>
        <taxon>Hexapoda</taxon>
        <taxon>Insecta</taxon>
        <taxon>Pterygota</taxon>
        <taxon>Neoptera</taxon>
        <taxon>Endopterygota</taxon>
        <taxon>Coleoptera</taxon>
        <taxon>Polyphaga</taxon>
        <taxon>Cucujiformia</taxon>
        <taxon>Chrysomeloidea</taxon>
        <taxon>Cerambycidae</taxon>
        <taxon>Lamiinae</taxon>
        <taxon>Acanthocinini</taxon>
        <taxon>Exocentrus</taxon>
    </lineage>
</organism>
<evidence type="ECO:0000256" key="1">
    <source>
        <dbReference type="SAM" id="Coils"/>
    </source>
</evidence>